<dbReference type="InterPro" id="IPR046335">
    <property type="entry name" value="LacI/GalR-like_sensor"/>
</dbReference>
<evidence type="ECO:0000256" key="2">
    <source>
        <dbReference type="ARBA" id="ARBA00023125"/>
    </source>
</evidence>
<feature type="domain" description="Transcriptional regulator LacI/GalR-like sensor" evidence="4">
    <location>
        <begin position="3"/>
        <end position="91"/>
    </location>
</feature>
<evidence type="ECO:0000313" key="6">
    <source>
        <dbReference type="Proteomes" id="UP001164761"/>
    </source>
</evidence>
<dbReference type="Gene3D" id="3.40.50.2300">
    <property type="match status" value="1"/>
</dbReference>
<dbReference type="EMBL" id="CP104067">
    <property type="protein sequence ID" value="WAH44706.1"/>
    <property type="molecule type" value="Genomic_DNA"/>
</dbReference>
<evidence type="ECO:0000259" key="4">
    <source>
        <dbReference type="Pfam" id="PF13377"/>
    </source>
</evidence>
<protein>
    <submittedName>
        <fullName evidence="5">Substrate-binding domain-containing protein</fullName>
    </submittedName>
</protein>
<keyword evidence="1" id="KW-0805">Transcription regulation</keyword>
<evidence type="ECO:0000256" key="1">
    <source>
        <dbReference type="ARBA" id="ARBA00023015"/>
    </source>
</evidence>
<keyword evidence="6" id="KW-1185">Reference proteome</keyword>
<dbReference type="PANTHER" id="PTHR30146">
    <property type="entry name" value="LACI-RELATED TRANSCRIPTIONAL REPRESSOR"/>
    <property type="match status" value="1"/>
</dbReference>
<evidence type="ECO:0000313" key="5">
    <source>
        <dbReference type="EMBL" id="WAH44706.1"/>
    </source>
</evidence>
<dbReference type="PANTHER" id="PTHR30146:SF109">
    <property type="entry name" value="HTH-TYPE TRANSCRIPTIONAL REGULATOR GALS"/>
    <property type="match status" value="1"/>
</dbReference>
<sequence>MPLVCANDSIAISAIHALTSLGIRVPEDVSVTGFDDIDDVLRVTPALTTVHVDKEAMGSRAVDMLLRRVEAPDAKREKLLLSGDVVFRDSVAQVQSR</sequence>
<gene>
    <name evidence="5" type="ORF">NZD89_22135</name>
</gene>
<organism evidence="5 6">
    <name type="scientific">Alicyclobacillus fastidiosus</name>
    <dbReference type="NCBI Taxonomy" id="392011"/>
    <lineage>
        <taxon>Bacteria</taxon>
        <taxon>Bacillati</taxon>
        <taxon>Bacillota</taxon>
        <taxon>Bacilli</taxon>
        <taxon>Bacillales</taxon>
        <taxon>Alicyclobacillaceae</taxon>
        <taxon>Alicyclobacillus</taxon>
    </lineage>
</organism>
<dbReference type="Pfam" id="PF13377">
    <property type="entry name" value="Peripla_BP_3"/>
    <property type="match status" value="1"/>
</dbReference>
<keyword evidence="3" id="KW-0804">Transcription</keyword>
<evidence type="ECO:0000256" key="3">
    <source>
        <dbReference type="ARBA" id="ARBA00023163"/>
    </source>
</evidence>
<dbReference type="Proteomes" id="UP001164761">
    <property type="component" value="Chromosome"/>
</dbReference>
<reference evidence="5" key="1">
    <citation type="submission" date="2022-08" db="EMBL/GenBank/DDBJ databases">
        <title>Alicyclobacillus fastidiosus DSM 17978, complete genome.</title>
        <authorList>
            <person name="Wang Q."/>
            <person name="Cai R."/>
            <person name="Wang Z."/>
        </authorList>
    </citation>
    <scope>NUCLEOTIDE SEQUENCE</scope>
    <source>
        <strain evidence="5">DSM 17978</strain>
    </source>
</reference>
<proteinExistence type="predicted"/>
<name>A0ABY6ZRB3_9BACL</name>
<keyword evidence="2" id="KW-0238">DNA-binding</keyword>
<dbReference type="InterPro" id="IPR028082">
    <property type="entry name" value="Peripla_BP_I"/>
</dbReference>
<dbReference type="SUPFAM" id="SSF53822">
    <property type="entry name" value="Periplasmic binding protein-like I"/>
    <property type="match status" value="1"/>
</dbReference>
<accession>A0ABY6ZRB3</accession>